<name>A0A1L9UYN6_ASPBC</name>
<protein>
    <recommendedName>
        <fullName evidence="4">F-box domain-containing protein</fullName>
    </recommendedName>
</protein>
<gene>
    <name evidence="2" type="ORF">ASPBRDRAFT_113475</name>
</gene>
<keyword evidence="3" id="KW-1185">Reference proteome</keyword>
<evidence type="ECO:0008006" key="4">
    <source>
        <dbReference type="Google" id="ProtNLM"/>
    </source>
</evidence>
<dbReference type="STRING" id="767769.A0A1L9UYN6"/>
<evidence type="ECO:0000256" key="1">
    <source>
        <dbReference type="SAM" id="MobiDB-lite"/>
    </source>
</evidence>
<dbReference type="OMA" id="FNVRILS"/>
<feature type="region of interest" description="Disordered" evidence="1">
    <location>
        <begin position="522"/>
        <end position="542"/>
    </location>
</feature>
<dbReference type="OrthoDB" id="5345494at2759"/>
<feature type="compositionally biased region" description="Polar residues" evidence="1">
    <location>
        <begin position="522"/>
        <end position="536"/>
    </location>
</feature>
<dbReference type="GeneID" id="93569232"/>
<evidence type="ECO:0000313" key="2">
    <source>
        <dbReference type="EMBL" id="OJJ76770.1"/>
    </source>
</evidence>
<dbReference type="Proteomes" id="UP000184499">
    <property type="component" value="Unassembled WGS sequence"/>
</dbReference>
<sequence length="605" mass="67054">MSSGELWSTLVTAIDPGSTTAIMPVILQSTIDLLETELAKARAALHEIQPTTSSLFTKRDELALGAVAAYRQNLIDRAPDFFYGASRLTPKELGLVPTVREVQADDDDNDYVKTVSKQHLQPVQPVAPKRASLADVLSNSLILDHLAPYLSTPSLLALASTSRQVRSLIVDTPYIFRHLDLTQCRGAKPASTSTIDSVEQISRADQGEDSAAEDEVYSAPLRGIFASLQRQSLLQDVRTLVLDGLSVPAGLVAEIILTDRFNINILSIRECRHLNERKLMQVLTHAVRPSRPKGTPRVKGIYHFTPLHQSRAMARSRYRDWWGSRCGSQASCTTPTSENGTAADEHAERATQQQDAWYRPSGQLFKRSIEDGWAETIKQCEGIIAFDAVLCRGPRHDVELPTPMPDGQGVTQPGGRPPLEPRLATVALGPRGCDGCHTSPEGPTFWGQSPDEDIPLLTPPPLHSSSVVKARQPLLIPDEQPSLIARCTDCLTDRWCHRCNKWFCEDCLPHPERVRTNLSPHQTAFRNPQGSQGSTEHSQDHTHFSRGVSKDCWECGPTCVQCKAECQRTCQSCRGEYCVEHNDGCSSTMCDWCNASRRHRVRELY</sequence>
<dbReference type="VEuPathDB" id="FungiDB:ASPBRDRAFT_113475"/>
<accession>A0A1L9UYN6</accession>
<organism evidence="2 3">
    <name type="scientific">Aspergillus brasiliensis (strain CBS 101740 / IMI 381727 / IBT 21946)</name>
    <dbReference type="NCBI Taxonomy" id="767769"/>
    <lineage>
        <taxon>Eukaryota</taxon>
        <taxon>Fungi</taxon>
        <taxon>Dikarya</taxon>
        <taxon>Ascomycota</taxon>
        <taxon>Pezizomycotina</taxon>
        <taxon>Eurotiomycetes</taxon>
        <taxon>Eurotiomycetidae</taxon>
        <taxon>Eurotiales</taxon>
        <taxon>Aspergillaceae</taxon>
        <taxon>Aspergillus</taxon>
        <taxon>Aspergillus subgen. Circumdati</taxon>
    </lineage>
</organism>
<dbReference type="RefSeq" id="XP_067484017.1">
    <property type="nucleotide sequence ID" value="XM_067616744.1"/>
</dbReference>
<feature type="compositionally biased region" description="Polar residues" evidence="1">
    <location>
        <begin position="329"/>
        <end position="340"/>
    </location>
</feature>
<feature type="region of interest" description="Disordered" evidence="1">
    <location>
        <begin position="329"/>
        <end position="353"/>
    </location>
</feature>
<dbReference type="EMBL" id="KV878679">
    <property type="protein sequence ID" value="OJJ76770.1"/>
    <property type="molecule type" value="Genomic_DNA"/>
</dbReference>
<proteinExistence type="predicted"/>
<evidence type="ECO:0000313" key="3">
    <source>
        <dbReference type="Proteomes" id="UP000184499"/>
    </source>
</evidence>
<dbReference type="AlphaFoldDB" id="A0A1L9UYN6"/>
<reference evidence="3" key="1">
    <citation type="journal article" date="2017" name="Genome Biol.">
        <title>Comparative genomics reveals high biological diversity and specific adaptations in the industrially and medically important fungal genus Aspergillus.</title>
        <authorList>
            <person name="de Vries R.P."/>
            <person name="Riley R."/>
            <person name="Wiebenga A."/>
            <person name="Aguilar-Osorio G."/>
            <person name="Amillis S."/>
            <person name="Uchima C.A."/>
            <person name="Anderluh G."/>
            <person name="Asadollahi M."/>
            <person name="Askin M."/>
            <person name="Barry K."/>
            <person name="Battaglia E."/>
            <person name="Bayram O."/>
            <person name="Benocci T."/>
            <person name="Braus-Stromeyer S.A."/>
            <person name="Caldana C."/>
            <person name="Canovas D."/>
            <person name="Cerqueira G.C."/>
            <person name="Chen F."/>
            <person name="Chen W."/>
            <person name="Choi C."/>
            <person name="Clum A."/>
            <person name="Dos Santos R.A."/>
            <person name="Damasio A.R."/>
            <person name="Diallinas G."/>
            <person name="Emri T."/>
            <person name="Fekete E."/>
            <person name="Flipphi M."/>
            <person name="Freyberg S."/>
            <person name="Gallo A."/>
            <person name="Gournas C."/>
            <person name="Habgood R."/>
            <person name="Hainaut M."/>
            <person name="Harispe M.L."/>
            <person name="Henrissat B."/>
            <person name="Hilden K.S."/>
            <person name="Hope R."/>
            <person name="Hossain A."/>
            <person name="Karabika E."/>
            <person name="Karaffa L."/>
            <person name="Karanyi Z."/>
            <person name="Krasevec N."/>
            <person name="Kuo A."/>
            <person name="Kusch H."/>
            <person name="LaButti K."/>
            <person name="Lagendijk E.L."/>
            <person name="Lapidus A."/>
            <person name="Levasseur A."/>
            <person name="Lindquist E."/>
            <person name="Lipzen A."/>
            <person name="Logrieco A.F."/>
            <person name="MacCabe A."/>
            <person name="Maekelae M.R."/>
            <person name="Malavazi I."/>
            <person name="Melin P."/>
            <person name="Meyer V."/>
            <person name="Mielnichuk N."/>
            <person name="Miskei M."/>
            <person name="Molnar A.P."/>
            <person name="Mule G."/>
            <person name="Ngan C.Y."/>
            <person name="Orejas M."/>
            <person name="Orosz E."/>
            <person name="Ouedraogo J.P."/>
            <person name="Overkamp K.M."/>
            <person name="Park H.-S."/>
            <person name="Perrone G."/>
            <person name="Piumi F."/>
            <person name="Punt P.J."/>
            <person name="Ram A.F."/>
            <person name="Ramon A."/>
            <person name="Rauscher S."/>
            <person name="Record E."/>
            <person name="Riano-Pachon D.M."/>
            <person name="Robert V."/>
            <person name="Roehrig J."/>
            <person name="Ruller R."/>
            <person name="Salamov A."/>
            <person name="Salih N.S."/>
            <person name="Samson R.A."/>
            <person name="Sandor E."/>
            <person name="Sanguinetti M."/>
            <person name="Schuetze T."/>
            <person name="Sepcic K."/>
            <person name="Shelest E."/>
            <person name="Sherlock G."/>
            <person name="Sophianopoulou V."/>
            <person name="Squina F.M."/>
            <person name="Sun H."/>
            <person name="Susca A."/>
            <person name="Todd R.B."/>
            <person name="Tsang A."/>
            <person name="Unkles S.E."/>
            <person name="van de Wiele N."/>
            <person name="van Rossen-Uffink D."/>
            <person name="Oliveira J.V."/>
            <person name="Vesth T.C."/>
            <person name="Visser J."/>
            <person name="Yu J.-H."/>
            <person name="Zhou M."/>
            <person name="Andersen M.R."/>
            <person name="Archer D.B."/>
            <person name="Baker S.E."/>
            <person name="Benoit I."/>
            <person name="Brakhage A.A."/>
            <person name="Braus G.H."/>
            <person name="Fischer R."/>
            <person name="Frisvad J.C."/>
            <person name="Goldman G.H."/>
            <person name="Houbraken J."/>
            <person name="Oakley B."/>
            <person name="Pocsi I."/>
            <person name="Scazzocchio C."/>
            <person name="Seiboth B."/>
            <person name="vanKuyk P.A."/>
            <person name="Wortman J."/>
            <person name="Dyer P.S."/>
            <person name="Grigoriev I.V."/>
        </authorList>
    </citation>
    <scope>NUCLEOTIDE SEQUENCE [LARGE SCALE GENOMIC DNA]</scope>
    <source>
        <strain evidence="3">CBS 101740 / IMI 381727 / IBT 21946</strain>
    </source>
</reference>